<keyword evidence="2" id="KW-0812">Transmembrane</keyword>
<reference evidence="3" key="1">
    <citation type="journal article" date="2020" name="Fungal Divers.">
        <title>Resolving the Mortierellaceae phylogeny through synthesis of multi-gene phylogenetics and phylogenomics.</title>
        <authorList>
            <person name="Vandepol N."/>
            <person name="Liber J."/>
            <person name="Desiro A."/>
            <person name="Na H."/>
            <person name="Kennedy M."/>
            <person name="Barry K."/>
            <person name="Grigoriev I.V."/>
            <person name="Miller A.N."/>
            <person name="O'Donnell K."/>
            <person name="Stajich J.E."/>
            <person name="Bonito G."/>
        </authorList>
    </citation>
    <scope>NUCLEOTIDE SEQUENCE</scope>
    <source>
        <strain evidence="3">KOD1015</strain>
    </source>
</reference>
<dbReference type="OrthoDB" id="2445514at2759"/>
<evidence type="ECO:0000313" key="4">
    <source>
        <dbReference type="Proteomes" id="UP000780801"/>
    </source>
</evidence>
<dbReference type="EMBL" id="JAABOA010002280">
    <property type="protein sequence ID" value="KAF9580103.1"/>
    <property type="molecule type" value="Genomic_DNA"/>
</dbReference>
<feature type="compositionally biased region" description="Low complexity" evidence="1">
    <location>
        <begin position="213"/>
        <end position="223"/>
    </location>
</feature>
<feature type="compositionally biased region" description="Polar residues" evidence="1">
    <location>
        <begin position="167"/>
        <end position="181"/>
    </location>
</feature>
<gene>
    <name evidence="3" type="ORF">BGW38_003381</name>
</gene>
<comment type="caution">
    <text evidence="3">The sequence shown here is derived from an EMBL/GenBank/DDBJ whole genome shotgun (WGS) entry which is preliminary data.</text>
</comment>
<evidence type="ECO:0000256" key="2">
    <source>
        <dbReference type="SAM" id="Phobius"/>
    </source>
</evidence>
<feature type="region of interest" description="Disordered" evidence="1">
    <location>
        <begin position="158"/>
        <end position="183"/>
    </location>
</feature>
<keyword evidence="2" id="KW-0472">Membrane</keyword>
<protein>
    <submittedName>
        <fullName evidence="3">Uncharacterized protein</fullName>
    </submittedName>
</protein>
<dbReference type="AlphaFoldDB" id="A0A9P6KCR2"/>
<feature type="transmembrane region" description="Helical" evidence="2">
    <location>
        <begin position="6"/>
        <end position="25"/>
    </location>
</feature>
<dbReference type="Proteomes" id="UP000780801">
    <property type="component" value="Unassembled WGS sequence"/>
</dbReference>
<sequence>MATETVIYVSLALVLLTRIFVFISPPEFLEEHQERRYHDPSAGGTASLRDLERDNDLWRQILYSSEAASVPSFLTLDLSEIHYNGSLDDKFERDSEVLESIRALRAGQRDVNKECPDMTVVWEGGRWCCLEGRTLYILRALQWQGKVKVRVLVDKDPTLLAPKHGPNPTQSQSQSRSSGIKATTATAAAASGSFTIGLSLEDANEPVTAATISTTTTKASAEAMLEQAPGQQQNHVGGR</sequence>
<feature type="region of interest" description="Disordered" evidence="1">
    <location>
        <begin position="213"/>
        <end position="239"/>
    </location>
</feature>
<evidence type="ECO:0000256" key="1">
    <source>
        <dbReference type="SAM" id="MobiDB-lite"/>
    </source>
</evidence>
<keyword evidence="2" id="KW-1133">Transmembrane helix</keyword>
<accession>A0A9P6KCR2</accession>
<keyword evidence="4" id="KW-1185">Reference proteome</keyword>
<organism evidence="3 4">
    <name type="scientific">Lunasporangiospora selenospora</name>
    <dbReference type="NCBI Taxonomy" id="979761"/>
    <lineage>
        <taxon>Eukaryota</taxon>
        <taxon>Fungi</taxon>
        <taxon>Fungi incertae sedis</taxon>
        <taxon>Mucoromycota</taxon>
        <taxon>Mortierellomycotina</taxon>
        <taxon>Mortierellomycetes</taxon>
        <taxon>Mortierellales</taxon>
        <taxon>Mortierellaceae</taxon>
        <taxon>Lunasporangiospora</taxon>
    </lineage>
</organism>
<feature type="compositionally biased region" description="Polar residues" evidence="1">
    <location>
        <begin position="229"/>
        <end position="239"/>
    </location>
</feature>
<evidence type="ECO:0000313" key="3">
    <source>
        <dbReference type="EMBL" id="KAF9580103.1"/>
    </source>
</evidence>
<name>A0A9P6KCR2_9FUNG</name>
<proteinExistence type="predicted"/>